<sequence length="106" mass="11598">MMKILARTGQWYLNVETGQHFEIVAIDEHTASIAIQYVDGDLDELDAENWQALALQYAAEPEDAMAGFGDTATLPNAPDNDSTTPFDPDSVIDLLEGDTFEGFDDA</sequence>
<protein>
    <submittedName>
        <fullName evidence="2">Uncharacterized protein</fullName>
    </submittedName>
</protein>
<dbReference type="KEGG" id="saga:M5M_01165"/>
<proteinExistence type="predicted"/>
<dbReference type="Pfam" id="PF20549">
    <property type="entry name" value="DUF6763"/>
    <property type="match status" value="1"/>
</dbReference>
<dbReference type="RefSeq" id="WP_015045637.1">
    <property type="nucleotide sequence ID" value="NC_018868.3"/>
</dbReference>
<evidence type="ECO:0000313" key="2">
    <source>
        <dbReference type="EMBL" id="AFU97464.1"/>
    </source>
</evidence>
<reference evidence="2 3" key="1">
    <citation type="journal article" date="2013" name="Genome Announc.">
        <title>Complete genome sequence of Simiduia agarivorans SA1(T), a marine bacterium able to degrade a variety of polysaccharides.</title>
        <authorList>
            <person name="Lin S.Y."/>
            <person name="Shieh W.Y."/>
            <person name="Chen J.S."/>
            <person name="Tang S.L."/>
        </authorList>
    </citation>
    <scope>NUCLEOTIDE SEQUENCE [LARGE SCALE GENOMIC DNA]</scope>
    <source>
        <strain evidence="3">DSM 21679 / JCM 13881 / BCRC 17597 / SA1</strain>
    </source>
</reference>
<organism evidence="2 3">
    <name type="scientific">Simiduia agarivorans (strain DSM 21679 / JCM 13881 / BCRC 17597 / SA1)</name>
    <dbReference type="NCBI Taxonomy" id="1117647"/>
    <lineage>
        <taxon>Bacteria</taxon>
        <taxon>Pseudomonadati</taxon>
        <taxon>Pseudomonadota</taxon>
        <taxon>Gammaproteobacteria</taxon>
        <taxon>Cellvibrionales</taxon>
        <taxon>Cellvibrionaceae</taxon>
        <taxon>Simiduia</taxon>
    </lineage>
</organism>
<evidence type="ECO:0000313" key="3">
    <source>
        <dbReference type="Proteomes" id="UP000000466"/>
    </source>
</evidence>
<accession>K4KEI6</accession>
<dbReference type="AlphaFoldDB" id="K4KEI6"/>
<keyword evidence="3" id="KW-1185">Reference proteome</keyword>
<dbReference type="Proteomes" id="UP000000466">
    <property type="component" value="Chromosome"/>
</dbReference>
<dbReference type="eggNOG" id="ENOG50330PC">
    <property type="taxonomic scope" value="Bacteria"/>
</dbReference>
<evidence type="ECO:0000256" key="1">
    <source>
        <dbReference type="SAM" id="MobiDB-lite"/>
    </source>
</evidence>
<gene>
    <name evidence="2" type="ordered locus">M5M_01165</name>
</gene>
<name>K4KEI6_SIMAS</name>
<dbReference type="EMBL" id="CP003746">
    <property type="protein sequence ID" value="AFU97464.1"/>
    <property type="molecule type" value="Genomic_DNA"/>
</dbReference>
<dbReference type="OrthoDB" id="7062948at2"/>
<dbReference type="InterPro" id="IPR046651">
    <property type="entry name" value="DUF6763"/>
</dbReference>
<dbReference type="STRING" id="1117647.M5M_01165"/>
<feature type="region of interest" description="Disordered" evidence="1">
    <location>
        <begin position="66"/>
        <end position="90"/>
    </location>
</feature>
<dbReference type="HOGENOM" id="CLU_177041_0_0_6"/>